<protein>
    <recommendedName>
        <fullName evidence="1">Reverse transcriptase zinc-binding domain-containing protein</fullName>
    </recommendedName>
</protein>
<sequence length="89" mass="9806">MNSINVFLSETSLQHVAAIHPPSIGGPEKVKSFILLVLQGALLTNERRMQRKMTDTDECGLCGNDNETLEHALRDCVLANLVWKGVFGL</sequence>
<dbReference type="Proteomes" id="UP001419268">
    <property type="component" value="Unassembled WGS sequence"/>
</dbReference>
<dbReference type="InterPro" id="IPR026960">
    <property type="entry name" value="RVT-Znf"/>
</dbReference>
<organism evidence="2 3">
    <name type="scientific">Stephania cephalantha</name>
    <dbReference type="NCBI Taxonomy" id="152367"/>
    <lineage>
        <taxon>Eukaryota</taxon>
        <taxon>Viridiplantae</taxon>
        <taxon>Streptophyta</taxon>
        <taxon>Embryophyta</taxon>
        <taxon>Tracheophyta</taxon>
        <taxon>Spermatophyta</taxon>
        <taxon>Magnoliopsida</taxon>
        <taxon>Ranunculales</taxon>
        <taxon>Menispermaceae</taxon>
        <taxon>Menispermoideae</taxon>
        <taxon>Cissampelideae</taxon>
        <taxon>Stephania</taxon>
    </lineage>
</organism>
<feature type="domain" description="Reverse transcriptase zinc-binding" evidence="1">
    <location>
        <begin position="26"/>
        <end position="83"/>
    </location>
</feature>
<proteinExistence type="predicted"/>
<dbReference type="EMBL" id="JBBNAG010000009">
    <property type="protein sequence ID" value="KAK9104233.1"/>
    <property type="molecule type" value="Genomic_DNA"/>
</dbReference>
<dbReference type="AlphaFoldDB" id="A0AAP0HWJ6"/>
<dbReference type="Pfam" id="PF13966">
    <property type="entry name" value="zf-RVT"/>
    <property type="match status" value="1"/>
</dbReference>
<evidence type="ECO:0000313" key="3">
    <source>
        <dbReference type="Proteomes" id="UP001419268"/>
    </source>
</evidence>
<evidence type="ECO:0000259" key="1">
    <source>
        <dbReference type="Pfam" id="PF13966"/>
    </source>
</evidence>
<reference evidence="2 3" key="1">
    <citation type="submission" date="2024-01" db="EMBL/GenBank/DDBJ databases">
        <title>Genome assemblies of Stephania.</title>
        <authorList>
            <person name="Yang L."/>
        </authorList>
    </citation>
    <scope>NUCLEOTIDE SEQUENCE [LARGE SCALE GENOMIC DNA]</scope>
    <source>
        <strain evidence="2">JXDWG</strain>
        <tissue evidence="2">Leaf</tissue>
    </source>
</reference>
<gene>
    <name evidence="2" type="ORF">Scep_021077</name>
</gene>
<comment type="caution">
    <text evidence="2">The sequence shown here is derived from an EMBL/GenBank/DDBJ whole genome shotgun (WGS) entry which is preliminary data.</text>
</comment>
<evidence type="ECO:0000313" key="2">
    <source>
        <dbReference type="EMBL" id="KAK9104233.1"/>
    </source>
</evidence>
<keyword evidence="3" id="KW-1185">Reference proteome</keyword>
<accession>A0AAP0HWJ6</accession>
<name>A0AAP0HWJ6_9MAGN</name>